<comment type="caution">
    <text evidence="3">The sequence shown here is derived from an EMBL/GenBank/DDBJ whole genome shotgun (WGS) entry which is preliminary data.</text>
</comment>
<evidence type="ECO:0000313" key="3">
    <source>
        <dbReference type="EMBL" id="RAG82117.1"/>
    </source>
</evidence>
<dbReference type="AlphaFoldDB" id="A0A2X0IC81"/>
<comment type="similarity">
    <text evidence="1">Belongs to the universal stress protein A family.</text>
</comment>
<evidence type="ECO:0000259" key="2">
    <source>
        <dbReference type="Pfam" id="PF00582"/>
    </source>
</evidence>
<dbReference type="InterPro" id="IPR006015">
    <property type="entry name" value="Universal_stress_UspA"/>
</dbReference>
<sequence>MPDARRVVVGVSGTPSSLQALRVGVAEARRAGVPLLAVLAWLPLGGEAAYRHAPCPPLLKQWEQEAAWRLRNAFDEAFGGMPSDLAAELLLIRGPAGAALLDAADQKDDLLVLGSGRRDWPARLFHGTTARYCVSHASCRVLAVPPPELLHQLPRALRH</sequence>
<keyword evidence="4" id="KW-1185">Reference proteome</keyword>
<dbReference type="Proteomes" id="UP000248889">
    <property type="component" value="Unassembled WGS sequence"/>
</dbReference>
<dbReference type="SUPFAM" id="SSF52402">
    <property type="entry name" value="Adenine nucleotide alpha hydrolases-like"/>
    <property type="match status" value="1"/>
</dbReference>
<dbReference type="InterPro" id="IPR006016">
    <property type="entry name" value="UspA"/>
</dbReference>
<dbReference type="Pfam" id="PF00582">
    <property type="entry name" value="Usp"/>
    <property type="match status" value="1"/>
</dbReference>
<accession>A0A2X0IC81</accession>
<gene>
    <name evidence="3" type="ORF">DN069_29410</name>
</gene>
<proteinExistence type="inferred from homology"/>
<evidence type="ECO:0000256" key="1">
    <source>
        <dbReference type="ARBA" id="ARBA00008791"/>
    </source>
</evidence>
<evidence type="ECO:0000313" key="4">
    <source>
        <dbReference type="Proteomes" id="UP000248889"/>
    </source>
</evidence>
<dbReference type="Gene3D" id="3.40.50.620">
    <property type="entry name" value="HUPs"/>
    <property type="match status" value="1"/>
</dbReference>
<organism evidence="3 4">
    <name type="scientific">Streptacidiphilus pinicola</name>
    <dbReference type="NCBI Taxonomy" id="2219663"/>
    <lineage>
        <taxon>Bacteria</taxon>
        <taxon>Bacillati</taxon>
        <taxon>Actinomycetota</taxon>
        <taxon>Actinomycetes</taxon>
        <taxon>Kitasatosporales</taxon>
        <taxon>Streptomycetaceae</taxon>
        <taxon>Streptacidiphilus</taxon>
    </lineage>
</organism>
<feature type="non-terminal residue" evidence="3">
    <location>
        <position position="159"/>
    </location>
</feature>
<reference evidence="3 4" key="1">
    <citation type="submission" date="2018-06" db="EMBL/GenBank/DDBJ databases">
        <title>Streptacidiphilus pinicola sp. nov., isolated from pine grove soil.</title>
        <authorList>
            <person name="Roh S.G."/>
            <person name="Park S."/>
            <person name="Kim M.-K."/>
            <person name="Yun B.-R."/>
            <person name="Park J."/>
            <person name="Kim M.J."/>
            <person name="Kim Y.S."/>
            <person name="Kim S.B."/>
        </authorList>
    </citation>
    <scope>NUCLEOTIDE SEQUENCE [LARGE SCALE GENOMIC DNA]</scope>
    <source>
        <strain evidence="3 4">MMS16-CNU450</strain>
    </source>
</reference>
<feature type="domain" description="UspA" evidence="2">
    <location>
        <begin position="5"/>
        <end position="145"/>
    </location>
</feature>
<dbReference type="PRINTS" id="PR01438">
    <property type="entry name" value="UNVRSLSTRESS"/>
</dbReference>
<dbReference type="OrthoDB" id="3472822at2"/>
<dbReference type="RefSeq" id="WP_111506091.1">
    <property type="nucleotide sequence ID" value="NZ_QKYN01000124.1"/>
</dbReference>
<protein>
    <submittedName>
        <fullName evidence="3">Universal stress protein</fullName>
    </submittedName>
</protein>
<dbReference type="InterPro" id="IPR014729">
    <property type="entry name" value="Rossmann-like_a/b/a_fold"/>
</dbReference>
<dbReference type="EMBL" id="QKYN01000124">
    <property type="protein sequence ID" value="RAG82117.1"/>
    <property type="molecule type" value="Genomic_DNA"/>
</dbReference>
<name>A0A2X0IC81_9ACTN</name>
<dbReference type="CDD" id="cd00293">
    <property type="entry name" value="USP-like"/>
    <property type="match status" value="1"/>
</dbReference>